<name>A0A0G4H346_9ALVE</name>
<accession>A0A0G4H346</accession>
<protein>
    <submittedName>
        <fullName evidence="1">Uncharacterized protein</fullName>
    </submittedName>
</protein>
<reference evidence="1" key="1">
    <citation type="submission" date="2014-11" db="EMBL/GenBank/DDBJ databases">
        <authorList>
            <person name="Otto D Thomas"/>
            <person name="Naeem Raeece"/>
        </authorList>
    </citation>
    <scope>NUCLEOTIDE SEQUENCE</scope>
</reference>
<dbReference type="EMBL" id="CDMZ01001810">
    <property type="protein sequence ID" value="CEM37863.1"/>
    <property type="molecule type" value="Genomic_DNA"/>
</dbReference>
<proteinExistence type="predicted"/>
<dbReference type="VEuPathDB" id="CryptoDB:Cvel_24434"/>
<gene>
    <name evidence="1" type="ORF">Cvel_24434</name>
</gene>
<sequence>MVEFVLVEVLNALIDEDSIFLAKTFGKMPYEERMELAVLAGLYANPGSALKLRRFWADLKLIPQSTRA</sequence>
<organism evidence="1">
    <name type="scientific">Chromera velia CCMP2878</name>
    <dbReference type="NCBI Taxonomy" id="1169474"/>
    <lineage>
        <taxon>Eukaryota</taxon>
        <taxon>Sar</taxon>
        <taxon>Alveolata</taxon>
        <taxon>Colpodellida</taxon>
        <taxon>Chromeraceae</taxon>
        <taxon>Chromera</taxon>
    </lineage>
</organism>
<evidence type="ECO:0000313" key="1">
    <source>
        <dbReference type="EMBL" id="CEM37863.1"/>
    </source>
</evidence>
<dbReference type="AlphaFoldDB" id="A0A0G4H346"/>